<evidence type="ECO:0000259" key="1">
    <source>
        <dbReference type="Pfam" id="PF03033"/>
    </source>
</evidence>
<dbReference type="SUPFAM" id="SSF53756">
    <property type="entry name" value="UDP-Glycosyltransferase/glycogen phosphorylase"/>
    <property type="match status" value="1"/>
</dbReference>
<dbReference type="InterPro" id="IPR050426">
    <property type="entry name" value="Glycosyltransferase_28"/>
</dbReference>
<sequence>MKVLLFTFGTRGDVQPYVALGAALVRMGHEVALCTGQGFDDLISEHGIEPATVSIDFREIINLPVAHEAFRSIAGRFRAMREFKGLVRIQFDEMWGMAQEFRPDVIVYHPKGFAAQHIAEALGVVAIPSTLQPAFVPTGAFPNPFTPLPDLGWIGNRLSHDLIDRVTRWAQKSLIGKWRESKLGLDMRGPTNFFEGYDPAGRLRQRLHGYSRYLAPAPDDWTERERITGYWFLDQTSHFQPPPALEHFLASGPPPVYVGFGSMPAEDVKRQTKTVIKGLKLAGMRGVLATGWGGLDPEPTDGMYTLEEVPHDWLFQRCAVVVHHGGAGTTHEGLRWGRPTVICPMGVDQPYWGRRVNALGAGPKMPPLRALTPSGLARALQDARSWDTLSRAAEIGSAIGQERGAEDAAGMIDALTF</sequence>
<evidence type="ECO:0000313" key="4">
    <source>
        <dbReference type="Proteomes" id="UP001597102"/>
    </source>
</evidence>
<dbReference type="Gene3D" id="3.40.50.2000">
    <property type="entry name" value="Glycogen Phosphorylase B"/>
    <property type="match status" value="2"/>
</dbReference>
<reference evidence="4" key="1">
    <citation type="journal article" date="2019" name="Int. J. Syst. Evol. Microbiol.">
        <title>The Global Catalogue of Microorganisms (GCM) 10K type strain sequencing project: providing services to taxonomists for standard genome sequencing and annotation.</title>
        <authorList>
            <consortium name="The Broad Institute Genomics Platform"/>
            <consortium name="The Broad Institute Genome Sequencing Center for Infectious Disease"/>
            <person name="Wu L."/>
            <person name="Ma J."/>
        </authorList>
    </citation>
    <scope>NUCLEOTIDE SEQUENCE [LARGE SCALE GENOMIC DNA]</scope>
    <source>
        <strain evidence="4">CCUG 61697</strain>
    </source>
</reference>
<feature type="domain" description="Erythromycin biosynthesis protein CIII-like C-terminal" evidence="2">
    <location>
        <begin position="302"/>
        <end position="381"/>
    </location>
</feature>
<dbReference type="CDD" id="cd03784">
    <property type="entry name" value="GT1_Gtf-like"/>
    <property type="match status" value="1"/>
</dbReference>
<dbReference type="Pfam" id="PF03033">
    <property type="entry name" value="Glyco_transf_28"/>
    <property type="match status" value="1"/>
</dbReference>
<organism evidence="3 4">
    <name type="scientific">Methyloligella solikamskensis</name>
    <dbReference type="NCBI Taxonomy" id="1177756"/>
    <lineage>
        <taxon>Bacteria</taxon>
        <taxon>Pseudomonadati</taxon>
        <taxon>Pseudomonadota</taxon>
        <taxon>Alphaproteobacteria</taxon>
        <taxon>Hyphomicrobiales</taxon>
        <taxon>Hyphomicrobiaceae</taxon>
        <taxon>Methyloligella</taxon>
    </lineage>
</organism>
<dbReference type="RefSeq" id="WP_379086669.1">
    <property type="nucleotide sequence ID" value="NZ_JBHTJO010000001.1"/>
</dbReference>
<dbReference type="InterPro" id="IPR002213">
    <property type="entry name" value="UDP_glucos_trans"/>
</dbReference>
<evidence type="ECO:0000313" key="3">
    <source>
        <dbReference type="EMBL" id="MFD0986472.1"/>
    </source>
</evidence>
<dbReference type="Pfam" id="PF06722">
    <property type="entry name" value="EryCIII-like_C"/>
    <property type="match status" value="1"/>
</dbReference>
<dbReference type="PANTHER" id="PTHR48050">
    <property type="entry name" value="STEROL 3-BETA-GLUCOSYLTRANSFERASE"/>
    <property type="match status" value="1"/>
</dbReference>
<keyword evidence="4" id="KW-1185">Reference proteome</keyword>
<dbReference type="PANTHER" id="PTHR48050:SF13">
    <property type="entry name" value="STEROL 3-BETA-GLUCOSYLTRANSFERASE UGT80A2"/>
    <property type="match status" value="1"/>
</dbReference>
<accession>A0ABW3J821</accession>
<dbReference type="InterPro" id="IPR010610">
    <property type="entry name" value="EryCIII-like_C"/>
</dbReference>
<feature type="domain" description="Glycosyltransferase family 28 N-terminal" evidence="1">
    <location>
        <begin position="3"/>
        <end position="127"/>
    </location>
</feature>
<dbReference type="InterPro" id="IPR004276">
    <property type="entry name" value="GlycoTrans_28_N"/>
</dbReference>
<evidence type="ECO:0000259" key="2">
    <source>
        <dbReference type="Pfam" id="PF06722"/>
    </source>
</evidence>
<dbReference type="Proteomes" id="UP001597102">
    <property type="component" value="Unassembled WGS sequence"/>
</dbReference>
<name>A0ABW3J821_9HYPH</name>
<proteinExistence type="predicted"/>
<gene>
    <name evidence="3" type="ORF">ACFQ2F_05110</name>
</gene>
<dbReference type="EMBL" id="JBHTJO010000001">
    <property type="protein sequence ID" value="MFD0986472.1"/>
    <property type="molecule type" value="Genomic_DNA"/>
</dbReference>
<comment type="caution">
    <text evidence="3">The sequence shown here is derived from an EMBL/GenBank/DDBJ whole genome shotgun (WGS) entry which is preliminary data.</text>
</comment>
<protein>
    <submittedName>
        <fullName evidence="3">Glycosyltransferase</fullName>
    </submittedName>
</protein>